<evidence type="ECO:0000313" key="3">
    <source>
        <dbReference type="EMBL" id="CAA9296384.1"/>
    </source>
</evidence>
<dbReference type="InterPro" id="IPR002539">
    <property type="entry name" value="MaoC-like_dom"/>
</dbReference>
<proteinExistence type="inferred from homology"/>
<dbReference type="AlphaFoldDB" id="A0A6J4K6L4"/>
<dbReference type="InterPro" id="IPR029069">
    <property type="entry name" value="HotDog_dom_sf"/>
</dbReference>
<dbReference type="EMBL" id="CADCTH010000616">
    <property type="protein sequence ID" value="CAA9296384.1"/>
    <property type="molecule type" value="Genomic_DNA"/>
</dbReference>
<dbReference type="GO" id="GO:0004312">
    <property type="term" value="F:fatty acid synthase activity"/>
    <property type="evidence" value="ECO:0007669"/>
    <property type="project" value="InterPro"/>
</dbReference>
<gene>
    <name evidence="3" type="ORF">AVDCRST_MAG54-4887</name>
</gene>
<comment type="similarity">
    <text evidence="1">Belongs to the enoyl-CoA hydratase/isomerase family.</text>
</comment>
<dbReference type="GO" id="GO:0005835">
    <property type="term" value="C:fatty acid synthase complex"/>
    <property type="evidence" value="ECO:0007669"/>
    <property type="project" value="InterPro"/>
</dbReference>
<dbReference type="GO" id="GO:0006633">
    <property type="term" value="P:fatty acid biosynthetic process"/>
    <property type="evidence" value="ECO:0007669"/>
    <property type="project" value="InterPro"/>
</dbReference>
<organism evidence="3">
    <name type="scientific">uncultured Actinomycetospora sp</name>
    <dbReference type="NCBI Taxonomy" id="1135996"/>
    <lineage>
        <taxon>Bacteria</taxon>
        <taxon>Bacillati</taxon>
        <taxon>Actinomycetota</taxon>
        <taxon>Actinomycetes</taxon>
        <taxon>Pseudonocardiales</taxon>
        <taxon>Pseudonocardiaceae</taxon>
        <taxon>Actinomycetospora</taxon>
        <taxon>environmental samples</taxon>
    </lineage>
</organism>
<dbReference type="PRINTS" id="PR01483">
    <property type="entry name" value="FASYNTHASE"/>
</dbReference>
<dbReference type="Pfam" id="PF01575">
    <property type="entry name" value="MaoC_dehydratas"/>
    <property type="match status" value="1"/>
</dbReference>
<dbReference type="PANTHER" id="PTHR43841">
    <property type="entry name" value="3-HYDROXYACYL-THIOESTER DEHYDRATASE HTDX-RELATED"/>
    <property type="match status" value="1"/>
</dbReference>
<dbReference type="Gene3D" id="3.10.129.10">
    <property type="entry name" value="Hotdog Thioesterase"/>
    <property type="match status" value="1"/>
</dbReference>
<dbReference type="SUPFAM" id="SSF54637">
    <property type="entry name" value="Thioesterase/thiol ester dehydrase-isomerase"/>
    <property type="match status" value="1"/>
</dbReference>
<dbReference type="InterPro" id="IPR003965">
    <property type="entry name" value="Fatty_acid_synthase"/>
</dbReference>
<protein>
    <submittedName>
        <fullName evidence="3">(3R)-hydroxyacyl-ACP dehydratase subunit HadB</fullName>
    </submittedName>
</protein>
<name>A0A6J4K6L4_9PSEU</name>
<evidence type="ECO:0000259" key="2">
    <source>
        <dbReference type="Pfam" id="PF01575"/>
    </source>
</evidence>
<dbReference type="PANTHER" id="PTHR43841:SF3">
    <property type="entry name" value="(3R)-HYDROXYACYL-ACP DEHYDRATASE SUBUNIT HADB"/>
    <property type="match status" value="1"/>
</dbReference>
<sequence length="139" mass="14116">MSALADAAEGDALEPRTATITRADLVRYAGASGDLNPIHWNERVATEVGLPGVIAHGMFTMALAARYVADLAGDPTAVVTFSTRFTRPVVVPDDEAGATVELGGKVTGVADDGTRTVSVTATHGGKGVLGKAVATVRVG</sequence>
<reference evidence="3" key="1">
    <citation type="submission" date="2020-02" db="EMBL/GenBank/DDBJ databases">
        <authorList>
            <person name="Meier V. D."/>
        </authorList>
    </citation>
    <scope>NUCLEOTIDE SEQUENCE</scope>
    <source>
        <strain evidence="3">AVDCRST_MAG54</strain>
    </source>
</reference>
<accession>A0A6J4K6L4</accession>
<feature type="domain" description="MaoC-like" evidence="2">
    <location>
        <begin position="12"/>
        <end position="120"/>
    </location>
</feature>
<evidence type="ECO:0000256" key="1">
    <source>
        <dbReference type="ARBA" id="ARBA00005254"/>
    </source>
</evidence>